<evidence type="ECO:0000259" key="13">
    <source>
        <dbReference type="Pfam" id="PF02875"/>
    </source>
</evidence>
<evidence type="ECO:0000259" key="12">
    <source>
        <dbReference type="Pfam" id="PF01225"/>
    </source>
</evidence>
<dbReference type="SUPFAM" id="SSF53623">
    <property type="entry name" value="MurD-like peptide ligases, catalytic domain"/>
    <property type="match status" value="1"/>
</dbReference>
<evidence type="ECO:0000256" key="6">
    <source>
        <dbReference type="ARBA" id="ARBA00022960"/>
    </source>
</evidence>
<gene>
    <name evidence="10 15" type="primary">murF</name>
    <name evidence="15" type="ORF">TEHN7118_0439</name>
</gene>
<evidence type="ECO:0000256" key="5">
    <source>
        <dbReference type="ARBA" id="ARBA00022840"/>
    </source>
</evidence>
<keyword evidence="8 10" id="KW-0131">Cell cycle</keyword>
<dbReference type="UniPathway" id="UPA00219"/>
<dbReference type="GO" id="GO:0047480">
    <property type="term" value="F:UDP-N-acetylmuramoyl-tripeptide-D-alanyl-D-alanine ligase activity"/>
    <property type="evidence" value="ECO:0007669"/>
    <property type="project" value="UniProtKB-UniRule"/>
</dbReference>
<sequence length="447" mass="49012">MDLTIKEIAEVLGSSQTSEQKITNVEFDSRKITTGDLFVPLKGTRDGHEFAAYAQESGAIATLWSEDVSEAPAGLFVFFVSDTKKAFQKLASYYRQKLAPKVLAITGSNGKTTTKDMTEAVLAQKYQTYKTQGNYNNELGLPYTILHMPETTEILVLEMGMDHAGDLTLLSQIGQPDAAAITLIGEAHIESLGSREGIAKGKMEITAGLKKDGVLFIPVDEPLLSPLIRPLNQKVVTFGLKEGMVQAEVLNTTKQSTEFSIDGKNFLIPVIGSYNVKNALVAYSFGHYFGLSNEEIAAGLKNFHLTKDRTQWSKAANGADILSDVYNANPTAMGLVLDSFAELTLPGRKIAVLADMLELGKDSKQMHRQMAKHIGDSLAEVYLYGSDMEALYQVLKDSNKDVFYFTEDRKKEMIEAIKRDIQAQDSVLLKGSNGMGLAEVIIALQEK</sequence>
<comment type="subcellular location">
    <subcellularLocation>
        <location evidence="10 11">Cytoplasm</location>
    </subcellularLocation>
</comment>
<name>A0A2H6CRL6_TETHA</name>
<keyword evidence="9 10" id="KW-0961">Cell wall biogenesis/degradation</keyword>
<dbReference type="AlphaFoldDB" id="A0A2H6CRL6"/>
<dbReference type="Proteomes" id="UP000236214">
    <property type="component" value="Unassembled WGS sequence"/>
</dbReference>
<dbReference type="Gene3D" id="3.40.1190.10">
    <property type="entry name" value="Mur-like, catalytic domain"/>
    <property type="match status" value="1"/>
</dbReference>
<dbReference type="GO" id="GO:0008360">
    <property type="term" value="P:regulation of cell shape"/>
    <property type="evidence" value="ECO:0007669"/>
    <property type="project" value="UniProtKB-KW"/>
</dbReference>
<comment type="function">
    <text evidence="10 11">Involved in cell wall formation. Catalyzes the final step in the synthesis of UDP-N-acetylmuramoyl-pentapeptide, the precursor of murein.</text>
</comment>
<dbReference type="GO" id="GO:0008766">
    <property type="term" value="F:UDP-N-acetylmuramoylalanyl-D-glutamyl-2,6-diaminopimelate-D-alanyl-D-alanine ligase activity"/>
    <property type="evidence" value="ECO:0007669"/>
    <property type="project" value="RHEA"/>
</dbReference>
<dbReference type="EC" id="6.3.2.10" evidence="10 11"/>
<dbReference type="NCBIfam" id="TIGR01143">
    <property type="entry name" value="murF"/>
    <property type="match status" value="1"/>
</dbReference>
<dbReference type="InterPro" id="IPR036615">
    <property type="entry name" value="Mur_ligase_C_dom_sf"/>
</dbReference>
<dbReference type="InterPro" id="IPR013221">
    <property type="entry name" value="Mur_ligase_cen"/>
</dbReference>
<dbReference type="EMBL" id="BDEC01000014">
    <property type="protein sequence ID" value="GBD67633.1"/>
    <property type="molecule type" value="Genomic_DNA"/>
</dbReference>
<evidence type="ECO:0000256" key="11">
    <source>
        <dbReference type="RuleBase" id="RU004136"/>
    </source>
</evidence>
<protein>
    <recommendedName>
        <fullName evidence="10 11">UDP-N-acetylmuramoyl-tripeptide--D-alanyl-D-alanine ligase</fullName>
        <ecNumber evidence="10 11">6.3.2.10</ecNumber>
    </recommendedName>
    <alternativeName>
        <fullName evidence="10">D-alanyl-D-alanine-adding enzyme</fullName>
    </alternativeName>
</protein>
<keyword evidence="1 10" id="KW-0963">Cytoplasm</keyword>
<feature type="domain" description="Mur ligase central" evidence="14">
    <location>
        <begin position="105"/>
        <end position="283"/>
    </location>
</feature>
<evidence type="ECO:0000256" key="9">
    <source>
        <dbReference type="ARBA" id="ARBA00023316"/>
    </source>
</evidence>
<comment type="pathway">
    <text evidence="10 11">Cell wall biogenesis; peptidoglycan biosynthesis.</text>
</comment>
<keyword evidence="16" id="KW-1185">Reference proteome</keyword>
<dbReference type="SUPFAM" id="SSF63418">
    <property type="entry name" value="MurE/MurF N-terminal domain"/>
    <property type="match status" value="1"/>
</dbReference>
<proteinExistence type="inferred from homology"/>
<dbReference type="HAMAP" id="MF_02019">
    <property type="entry name" value="MurF"/>
    <property type="match status" value="1"/>
</dbReference>
<dbReference type="PANTHER" id="PTHR43024">
    <property type="entry name" value="UDP-N-ACETYLMURAMOYL-TRIPEPTIDE--D-ALANYL-D-ALANINE LIGASE"/>
    <property type="match status" value="1"/>
</dbReference>
<comment type="similarity">
    <text evidence="10">Belongs to the MurCDEF family. MurF subfamily.</text>
</comment>
<accession>A0A2H6CRL6</accession>
<comment type="catalytic activity">
    <reaction evidence="11">
        <text>D-alanyl-D-alanine + UDP-N-acetyl-alpha-D-muramoyl-L-alanyl-gamma-D-glutamyl-meso-2,6-diaminopimelate + ATP = UDP-N-acetyl-alpha-D-muramoyl-L-alanyl-gamma-D-glutamyl-meso-2,6-diaminopimeloyl-D-alanyl-D-alanine + ADP + phosphate + H(+)</text>
        <dbReference type="Rhea" id="RHEA:28374"/>
        <dbReference type="ChEBI" id="CHEBI:15378"/>
        <dbReference type="ChEBI" id="CHEBI:30616"/>
        <dbReference type="ChEBI" id="CHEBI:43474"/>
        <dbReference type="ChEBI" id="CHEBI:57822"/>
        <dbReference type="ChEBI" id="CHEBI:61386"/>
        <dbReference type="ChEBI" id="CHEBI:83905"/>
        <dbReference type="ChEBI" id="CHEBI:456216"/>
        <dbReference type="EC" id="6.3.2.10"/>
    </reaction>
</comment>
<keyword evidence="4 10" id="KW-0547">Nucleotide-binding</keyword>
<dbReference type="InterPro" id="IPR000713">
    <property type="entry name" value="Mur_ligase_N"/>
</dbReference>
<dbReference type="Pfam" id="PF02875">
    <property type="entry name" value="Mur_ligase_C"/>
    <property type="match status" value="1"/>
</dbReference>
<evidence type="ECO:0000256" key="4">
    <source>
        <dbReference type="ARBA" id="ARBA00022741"/>
    </source>
</evidence>
<evidence type="ECO:0000256" key="7">
    <source>
        <dbReference type="ARBA" id="ARBA00022984"/>
    </source>
</evidence>
<keyword evidence="5 10" id="KW-0067">ATP-binding</keyword>
<evidence type="ECO:0000256" key="10">
    <source>
        <dbReference type="HAMAP-Rule" id="MF_02019"/>
    </source>
</evidence>
<reference evidence="15 16" key="1">
    <citation type="submission" date="2016-05" db="EMBL/GenBank/DDBJ databases">
        <title>Whole genome sequencing of Tetragenococcus halophilus subsp. halophilus NISL 7118.</title>
        <authorList>
            <person name="Shiwa Y."/>
            <person name="Nishimura I."/>
            <person name="Yoshikawa H."/>
            <person name="Koyama Y."/>
            <person name="Oguma T."/>
        </authorList>
    </citation>
    <scope>NUCLEOTIDE SEQUENCE [LARGE SCALE GENOMIC DNA]</scope>
    <source>
        <strain evidence="15 16">NISL 7118</strain>
    </source>
</reference>
<evidence type="ECO:0000256" key="1">
    <source>
        <dbReference type="ARBA" id="ARBA00022490"/>
    </source>
</evidence>
<feature type="binding site" evidence="10">
    <location>
        <begin position="107"/>
        <end position="113"/>
    </location>
    <ligand>
        <name>ATP</name>
        <dbReference type="ChEBI" id="CHEBI:30616"/>
    </ligand>
</feature>
<evidence type="ECO:0000256" key="3">
    <source>
        <dbReference type="ARBA" id="ARBA00022618"/>
    </source>
</evidence>
<dbReference type="GO" id="GO:0051301">
    <property type="term" value="P:cell division"/>
    <property type="evidence" value="ECO:0007669"/>
    <property type="project" value="UniProtKB-KW"/>
</dbReference>
<dbReference type="InterPro" id="IPR005863">
    <property type="entry name" value="UDP-N-AcMur_synth"/>
</dbReference>
<dbReference type="GO" id="GO:0005524">
    <property type="term" value="F:ATP binding"/>
    <property type="evidence" value="ECO:0007669"/>
    <property type="project" value="UniProtKB-UniRule"/>
</dbReference>
<keyword evidence="7 10" id="KW-0573">Peptidoglycan synthesis</keyword>
<dbReference type="PANTHER" id="PTHR43024:SF1">
    <property type="entry name" value="UDP-N-ACETYLMURAMOYL-TRIPEPTIDE--D-ALANYL-D-ALANINE LIGASE"/>
    <property type="match status" value="1"/>
</dbReference>
<dbReference type="InterPro" id="IPR036565">
    <property type="entry name" value="Mur-like_cat_sf"/>
</dbReference>
<dbReference type="GO" id="GO:0071555">
    <property type="term" value="P:cell wall organization"/>
    <property type="evidence" value="ECO:0007669"/>
    <property type="project" value="UniProtKB-KW"/>
</dbReference>
<keyword evidence="2 10" id="KW-0436">Ligase</keyword>
<dbReference type="Pfam" id="PF08245">
    <property type="entry name" value="Mur_ligase_M"/>
    <property type="match status" value="1"/>
</dbReference>
<evidence type="ECO:0000259" key="14">
    <source>
        <dbReference type="Pfam" id="PF08245"/>
    </source>
</evidence>
<dbReference type="GO" id="GO:0009252">
    <property type="term" value="P:peptidoglycan biosynthetic process"/>
    <property type="evidence" value="ECO:0007669"/>
    <property type="project" value="UniProtKB-UniRule"/>
</dbReference>
<dbReference type="Pfam" id="PF01225">
    <property type="entry name" value="Mur_ligase"/>
    <property type="match status" value="1"/>
</dbReference>
<keyword evidence="6 10" id="KW-0133">Cell shape</keyword>
<evidence type="ECO:0000313" key="16">
    <source>
        <dbReference type="Proteomes" id="UP000236214"/>
    </source>
</evidence>
<dbReference type="RefSeq" id="WP_103103335.1">
    <property type="nucleotide sequence ID" value="NZ_BDEC01000014.1"/>
</dbReference>
<dbReference type="GO" id="GO:0005737">
    <property type="term" value="C:cytoplasm"/>
    <property type="evidence" value="ECO:0007669"/>
    <property type="project" value="UniProtKB-SubCell"/>
</dbReference>
<evidence type="ECO:0000256" key="8">
    <source>
        <dbReference type="ARBA" id="ARBA00023306"/>
    </source>
</evidence>
<comment type="catalytic activity">
    <reaction evidence="10">
        <text>UDP-N-acetyl-alpha-D-muramoyl-L-alanyl-gamma-D-glutamyl-L-lysine + D-alanyl-D-alanine + ATP = UDP-N-acetyl-alpha-D-muramoyl-L-alanyl-gamma-D-glutamyl-L-lysyl-D-alanyl-D-alanine + ADP + phosphate + H(+)</text>
        <dbReference type="Rhea" id="RHEA:16085"/>
        <dbReference type="ChEBI" id="CHEBI:15378"/>
        <dbReference type="ChEBI" id="CHEBI:30616"/>
        <dbReference type="ChEBI" id="CHEBI:43474"/>
        <dbReference type="ChEBI" id="CHEBI:57822"/>
        <dbReference type="ChEBI" id="CHEBI:70758"/>
        <dbReference type="ChEBI" id="CHEBI:83903"/>
        <dbReference type="ChEBI" id="CHEBI:456216"/>
        <dbReference type="EC" id="6.3.2.10"/>
    </reaction>
</comment>
<dbReference type="InterPro" id="IPR004101">
    <property type="entry name" value="Mur_ligase_C"/>
</dbReference>
<dbReference type="InterPro" id="IPR051046">
    <property type="entry name" value="MurCDEF_CellWall_CoF430Synth"/>
</dbReference>
<evidence type="ECO:0000313" key="15">
    <source>
        <dbReference type="EMBL" id="GBD67633.1"/>
    </source>
</evidence>
<dbReference type="Gene3D" id="3.90.190.20">
    <property type="entry name" value="Mur ligase, C-terminal domain"/>
    <property type="match status" value="1"/>
</dbReference>
<dbReference type="Gene3D" id="3.40.1390.10">
    <property type="entry name" value="MurE/MurF, N-terminal domain"/>
    <property type="match status" value="1"/>
</dbReference>
<comment type="caution">
    <text evidence="15">The sequence shown here is derived from an EMBL/GenBank/DDBJ whole genome shotgun (WGS) entry which is preliminary data.</text>
</comment>
<dbReference type="InterPro" id="IPR035911">
    <property type="entry name" value="MurE/MurF_N"/>
</dbReference>
<feature type="domain" description="Mur ligase C-terminal" evidence="13">
    <location>
        <begin position="309"/>
        <end position="432"/>
    </location>
</feature>
<keyword evidence="3 10" id="KW-0132">Cell division</keyword>
<evidence type="ECO:0000256" key="2">
    <source>
        <dbReference type="ARBA" id="ARBA00022598"/>
    </source>
</evidence>
<organism evidence="15 16">
    <name type="scientific">Tetragenococcus halophilus subsp. halophilus</name>
    <dbReference type="NCBI Taxonomy" id="1513897"/>
    <lineage>
        <taxon>Bacteria</taxon>
        <taxon>Bacillati</taxon>
        <taxon>Bacillota</taxon>
        <taxon>Bacilli</taxon>
        <taxon>Lactobacillales</taxon>
        <taxon>Enterococcaceae</taxon>
        <taxon>Tetragenococcus</taxon>
    </lineage>
</organism>
<dbReference type="SUPFAM" id="SSF53244">
    <property type="entry name" value="MurD-like peptide ligases, peptide-binding domain"/>
    <property type="match status" value="1"/>
</dbReference>
<feature type="domain" description="Mur ligase N-terminal catalytic" evidence="12">
    <location>
        <begin position="21"/>
        <end position="73"/>
    </location>
</feature>